<dbReference type="SUPFAM" id="SSF49758">
    <property type="entry name" value="Calpain large subunit, middle domain (domain III)"/>
    <property type="match status" value="1"/>
</dbReference>
<accession>A0A3P7LJE5</accession>
<reference evidence="2 3" key="1">
    <citation type="submission" date="2018-11" db="EMBL/GenBank/DDBJ databases">
        <authorList>
            <consortium name="Pathogen Informatics"/>
        </authorList>
    </citation>
    <scope>NUCLEOTIDE SEQUENCE [LARGE SCALE GENOMIC DNA]</scope>
</reference>
<keyword evidence="3" id="KW-1185">Reference proteome</keyword>
<dbReference type="AlphaFoldDB" id="A0A3P7LJE5"/>
<organism evidence="2 3">
    <name type="scientific">Dibothriocephalus latus</name>
    <name type="common">Fish tapeworm</name>
    <name type="synonym">Diphyllobothrium latum</name>
    <dbReference type="NCBI Taxonomy" id="60516"/>
    <lineage>
        <taxon>Eukaryota</taxon>
        <taxon>Metazoa</taxon>
        <taxon>Spiralia</taxon>
        <taxon>Lophotrochozoa</taxon>
        <taxon>Platyhelminthes</taxon>
        <taxon>Cestoda</taxon>
        <taxon>Eucestoda</taxon>
        <taxon>Diphyllobothriidea</taxon>
        <taxon>Diphyllobothriidae</taxon>
        <taxon>Dibothriocephalus</taxon>
    </lineage>
</organism>
<dbReference type="InterPro" id="IPR022682">
    <property type="entry name" value="Calpain_domain_III"/>
</dbReference>
<evidence type="ECO:0000259" key="1">
    <source>
        <dbReference type="SMART" id="SM00720"/>
    </source>
</evidence>
<dbReference type="InterPro" id="IPR036213">
    <property type="entry name" value="Calpain_III_sf"/>
</dbReference>
<name>A0A3P7LJE5_DIBLA</name>
<dbReference type="Proteomes" id="UP000281553">
    <property type="component" value="Unassembled WGS sequence"/>
</dbReference>
<sequence>MICRSPKTGIFNAWQLSDFHGEWHSVRGGGSLRFRDTFLHNPQYTFELTKDTDEEVLVSLTRKHHWDVISKTIVHDTSAPPIGFALLKVSVEKHARTFNRTPLPSPPHHYVLLFLVCVQSRAAVRLHCLVSCMLSYQYLPLGSACLILNGRALNNLVREHAPPLCALELSLELWQTVAWELVRYDGVEPMKTKGIGMTISGLLAVISR</sequence>
<evidence type="ECO:0000313" key="3">
    <source>
        <dbReference type="Proteomes" id="UP000281553"/>
    </source>
</evidence>
<dbReference type="Gene3D" id="2.60.120.380">
    <property type="match status" value="1"/>
</dbReference>
<feature type="domain" description="Peptidase C2 calpain" evidence="1">
    <location>
        <begin position="13"/>
        <end position="127"/>
    </location>
</feature>
<dbReference type="Pfam" id="PF01067">
    <property type="entry name" value="Calpain_III"/>
    <property type="match status" value="1"/>
</dbReference>
<dbReference type="InterPro" id="IPR022683">
    <property type="entry name" value="Calpain_III"/>
</dbReference>
<dbReference type="SMART" id="SM00720">
    <property type="entry name" value="calpain_III"/>
    <property type="match status" value="1"/>
</dbReference>
<dbReference type="OrthoDB" id="424753at2759"/>
<proteinExistence type="predicted"/>
<gene>
    <name evidence="2" type="ORF">DILT_LOCUS12785</name>
</gene>
<dbReference type="EMBL" id="UYRU01067694">
    <property type="protein sequence ID" value="VDN16954.1"/>
    <property type="molecule type" value="Genomic_DNA"/>
</dbReference>
<protein>
    <recommendedName>
        <fullName evidence="1">Peptidase C2 calpain domain-containing protein</fullName>
    </recommendedName>
</protein>
<evidence type="ECO:0000313" key="2">
    <source>
        <dbReference type="EMBL" id="VDN16954.1"/>
    </source>
</evidence>